<dbReference type="CDD" id="cd05013">
    <property type="entry name" value="SIS_RpiR"/>
    <property type="match status" value="1"/>
</dbReference>
<evidence type="ECO:0000256" key="3">
    <source>
        <dbReference type="ARBA" id="ARBA00023163"/>
    </source>
</evidence>
<accession>A0A1I1MXU3</accession>
<reference evidence="6 7" key="1">
    <citation type="submission" date="2016-10" db="EMBL/GenBank/DDBJ databases">
        <authorList>
            <person name="de Groot N.N."/>
        </authorList>
    </citation>
    <scope>NUCLEOTIDE SEQUENCE [LARGE SCALE GENOMIC DNA]</scope>
    <source>
        <strain evidence="6 7">DSM 29619</strain>
    </source>
</reference>
<dbReference type="PROSITE" id="PS51464">
    <property type="entry name" value="SIS"/>
    <property type="match status" value="1"/>
</dbReference>
<dbReference type="InterPro" id="IPR009057">
    <property type="entry name" value="Homeodomain-like_sf"/>
</dbReference>
<dbReference type="Gene3D" id="3.40.50.10490">
    <property type="entry name" value="Glucose-6-phosphate isomerase like protein, domain 1"/>
    <property type="match status" value="1"/>
</dbReference>
<protein>
    <submittedName>
        <fullName evidence="6">Transcriptional regulator, RpiR family</fullName>
    </submittedName>
</protein>
<feature type="domain" description="SIS" evidence="5">
    <location>
        <begin position="128"/>
        <end position="265"/>
    </location>
</feature>
<evidence type="ECO:0000259" key="5">
    <source>
        <dbReference type="PROSITE" id="PS51464"/>
    </source>
</evidence>
<evidence type="ECO:0000256" key="1">
    <source>
        <dbReference type="ARBA" id="ARBA00023015"/>
    </source>
</evidence>
<dbReference type="PROSITE" id="PS51071">
    <property type="entry name" value="HTH_RPIR"/>
    <property type="match status" value="1"/>
</dbReference>
<evidence type="ECO:0000256" key="2">
    <source>
        <dbReference type="ARBA" id="ARBA00023125"/>
    </source>
</evidence>
<evidence type="ECO:0000259" key="4">
    <source>
        <dbReference type="PROSITE" id="PS51071"/>
    </source>
</evidence>
<keyword evidence="7" id="KW-1185">Reference proteome</keyword>
<keyword evidence="2" id="KW-0238">DNA-binding</keyword>
<dbReference type="InterPro" id="IPR001347">
    <property type="entry name" value="SIS_dom"/>
</dbReference>
<name>A0A1I1MXU3_9RHOB</name>
<organism evidence="6 7">
    <name type="scientific">Pseudooceanicola nitratireducens</name>
    <dbReference type="NCBI Taxonomy" id="517719"/>
    <lineage>
        <taxon>Bacteria</taxon>
        <taxon>Pseudomonadati</taxon>
        <taxon>Pseudomonadota</taxon>
        <taxon>Alphaproteobacteria</taxon>
        <taxon>Rhodobacterales</taxon>
        <taxon>Paracoccaceae</taxon>
        <taxon>Pseudooceanicola</taxon>
    </lineage>
</organism>
<dbReference type="SUPFAM" id="SSF53697">
    <property type="entry name" value="SIS domain"/>
    <property type="match status" value="1"/>
</dbReference>
<dbReference type="InterPro" id="IPR000281">
    <property type="entry name" value="HTH_RpiR"/>
</dbReference>
<dbReference type="RefSeq" id="WP_244525593.1">
    <property type="nucleotide sequence ID" value="NZ_BAABWI010000002.1"/>
</dbReference>
<gene>
    <name evidence="6" type="ORF">SAMN05421762_2665</name>
</gene>
<dbReference type="InterPro" id="IPR047640">
    <property type="entry name" value="RpiR-like"/>
</dbReference>
<dbReference type="STRING" id="517719.SAMN05421762_2665"/>
<evidence type="ECO:0000313" key="7">
    <source>
        <dbReference type="Proteomes" id="UP000231644"/>
    </source>
</evidence>
<keyword evidence="1" id="KW-0805">Transcription regulation</keyword>
<dbReference type="InterPro" id="IPR035472">
    <property type="entry name" value="RpiR-like_SIS"/>
</dbReference>
<evidence type="ECO:0000313" key="6">
    <source>
        <dbReference type="EMBL" id="SFC90179.1"/>
    </source>
</evidence>
<dbReference type="Gene3D" id="1.10.10.10">
    <property type="entry name" value="Winged helix-like DNA-binding domain superfamily/Winged helix DNA-binding domain"/>
    <property type="match status" value="1"/>
</dbReference>
<dbReference type="Pfam" id="PF01380">
    <property type="entry name" value="SIS"/>
    <property type="match status" value="1"/>
</dbReference>
<dbReference type="GO" id="GO:0003677">
    <property type="term" value="F:DNA binding"/>
    <property type="evidence" value="ECO:0007669"/>
    <property type="project" value="UniProtKB-KW"/>
</dbReference>
<dbReference type="GO" id="GO:1901135">
    <property type="term" value="P:carbohydrate derivative metabolic process"/>
    <property type="evidence" value="ECO:0007669"/>
    <property type="project" value="InterPro"/>
</dbReference>
<dbReference type="InterPro" id="IPR036388">
    <property type="entry name" value="WH-like_DNA-bd_sf"/>
</dbReference>
<dbReference type="AlphaFoldDB" id="A0A1I1MXU3"/>
<feature type="domain" description="HTH rpiR-type" evidence="4">
    <location>
        <begin position="3"/>
        <end position="79"/>
    </location>
</feature>
<dbReference type="InterPro" id="IPR046348">
    <property type="entry name" value="SIS_dom_sf"/>
</dbReference>
<dbReference type="EMBL" id="FOLX01000001">
    <property type="protein sequence ID" value="SFC90179.1"/>
    <property type="molecule type" value="Genomic_DNA"/>
</dbReference>
<dbReference type="PANTHER" id="PTHR30514">
    <property type="entry name" value="GLUCOKINASE"/>
    <property type="match status" value="1"/>
</dbReference>
<dbReference type="PANTHER" id="PTHR30514:SF18">
    <property type="entry name" value="RPIR-FAMILY TRANSCRIPTIONAL REGULATOR"/>
    <property type="match status" value="1"/>
</dbReference>
<sequence>MPTSFEQRLAAQYGNLSVALRQAADFLRANPVEIATRPLRTVSRDSGVSPAAFSRLARALDYDTFDDLREEFRAHLGKRVGNFADRAERLQKDHAEGEGDFFAAHLAASRAGLSELEAKIDRARLGEVADRLAAARRVLLQGALGSTGVVEYLAYMATFHSDTWSLASRMGASLGSSLIGLDARDALIVVTMPPFATRSIKAAQLAHERGVFVVVITDTPSCPALQYAAARFIVPTESPHFYSSYVVTMFLLEALMGMVVARSDSASKTRIAEVEAANKSLSEVWGDT</sequence>
<dbReference type="Proteomes" id="UP000231644">
    <property type="component" value="Unassembled WGS sequence"/>
</dbReference>
<proteinExistence type="predicted"/>
<keyword evidence="3" id="KW-0804">Transcription</keyword>
<dbReference type="GO" id="GO:0097367">
    <property type="term" value="F:carbohydrate derivative binding"/>
    <property type="evidence" value="ECO:0007669"/>
    <property type="project" value="InterPro"/>
</dbReference>
<dbReference type="SUPFAM" id="SSF46689">
    <property type="entry name" value="Homeodomain-like"/>
    <property type="match status" value="1"/>
</dbReference>
<dbReference type="GO" id="GO:0003700">
    <property type="term" value="F:DNA-binding transcription factor activity"/>
    <property type="evidence" value="ECO:0007669"/>
    <property type="project" value="InterPro"/>
</dbReference>